<dbReference type="SUPFAM" id="SSF56672">
    <property type="entry name" value="DNA/RNA polymerases"/>
    <property type="match status" value="1"/>
</dbReference>
<keyword evidence="4" id="KW-1185">Reference proteome</keyword>
<dbReference type="EMBL" id="BGZK01002164">
    <property type="protein sequence ID" value="GBP91364.1"/>
    <property type="molecule type" value="Genomic_DNA"/>
</dbReference>
<gene>
    <name evidence="3" type="ORF">EVAR_66981_1</name>
</gene>
<dbReference type="AlphaFoldDB" id="A0A4C1ZWA8"/>
<feature type="domain" description="Reverse transcriptase/retrotransposon-derived protein RNase H-like" evidence="2">
    <location>
        <begin position="97"/>
        <end position="148"/>
    </location>
</feature>
<name>A0A4C1ZWA8_EUMVA</name>
<dbReference type="InterPro" id="IPR041577">
    <property type="entry name" value="RT_RNaseH_2"/>
</dbReference>
<evidence type="ECO:0000313" key="4">
    <source>
        <dbReference type="Proteomes" id="UP000299102"/>
    </source>
</evidence>
<dbReference type="GO" id="GO:0071897">
    <property type="term" value="P:DNA biosynthetic process"/>
    <property type="evidence" value="ECO:0007669"/>
    <property type="project" value="UniProtKB-ARBA"/>
</dbReference>
<dbReference type="Pfam" id="PF17919">
    <property type="entry name" value="RT_RNaseH_2"/>
    <property type="match status" value="1"/>
</dbReference>
<evidence type="ECO:0000313" key="3">
    <source>
        <dbReference type="EMBL" id="GBP91364.1"/>
    </source>
</evidence>
<dbReference type="OrthoDB" id="10058156at2759"/>
<dbReference type="Proteomes" id="UP000299102">
    <property type="component" value="Unassembled WGS sequence"/>
</dbReference>
<feature type="region of interest" description="Disordered" evidence="1">
    <location>
        <begin position="217"/>
        <end position="248"/>
    </location>
</feature>
<evidence type="ECO:0000259" key="2">
    <source>
        <dbReference type="Pfam" id="PF17919"/>
    </source>
</evidence>
<protein>
    <recommendedName>
        <fullName evidence="2">Reverse transcriptase/retrotransposon-derived protein RNase H-like domain-containing protein</fullName>
    </recommendedName>
</protein>
<organism evidence="3 4">
    <name type="scientific">Eumeta variegata</name>
    <name type="common">Bagworm moth</name>
    <name type="synonym">Eumeta japonica</name>
    <dbReference type="NCBI Taxonomy" id="151549"/>
    <lineage>
        <taxon>Eukaryota</taxon>
        <taxon>Metazoa</taxon>
        <taxon>Ecdysozoa</taxon>
        <taxon>Arthropoda</taxon>
        <taxon>Hexapoda</taxon>
        <taxon>Insecta</taxon>
        <taxon>Pterygota</taxon>
        <taxon>Neoptera</taxon>
        <taxon>Endopterygota</taxon>
        <taxon>Lepidoptera</taxon>
        <taxon>Glossata</taxon>
        <taxon>Ditrysia</taxon>
        <taxon>Tineoidea</taxon>
        <taxon>Psychidae</taxon>
        <taxon>Oiketicinae</taxon>
        <taxon>Eumeta</taxon>
    </lineage>
</organism>
<evidence type="ECO:0000256" key="1">
    <source>
        <dbReference type="SAM" id="MobiDB-lite"/>
    </source>
</evidence>
<proteinExistence type="predicted"/>
<sequence length="280" mass="31474">MIDNKLSVRESYAEPHAEDRQLRKKVFREPCGHEVTSFPGIFLGCATGKIGELAQAQLRQNLRNQMAERSNLDGLHALPEKVRAIREIKPLNVKWKWEREHQNVFECIKRELQSERVLAHYGPDAETILSVDTSPSGLGAELTQRSGGRGRTAKVRKCAGPVRPIERPWINPTRRHSYVETTTLGVNKSASLISGSSPSNSITDEAIGPPTVVEIQSRQQEALQEENSSGRRGNPESDSDSSEWTTTRTRRGFLRGRLQRKIICQKLDQDGDVFKVHSCK</sequence>
<feature type="compositionally biased region" description="Polar residues" evidence="1">
    <location>
        <begin position="217"/>
        <end position="231"/>
    </location>
</feature>
<reference evidence="3 4" key="1">
    <citation type="journal article" date="2019" name="Commun. Biol.">
        <title>The bagworm genome reveals a unique fibroin gene that provides high tensile strength.</title>
        <authorList>
            <person name="Kono N."/>
            <person name="Nakamura H."/>
            <person name="Ohtoshi R."/>
            <person name="Tomita M."/>
            <person name="Numata K."/>
            <person name="Arakawa K."/>
        </authorList>
    </citation>
    <scope>NUCLEOTIDE SEQUENCE [LARGE SCALE GENOMIC DNA]</scope>
</reference>
<accession>A0A4C1ZWA8</accession>
<comment type="caution">
    <text evidence="3">The sequence shown here is derived from an EMBL/GenBank/DDBJ whole genome shotgun (WGS) entry which is preliminary data.</text>
</comment>
<dbReference type="InterPro" id="IPR043502">
    <property type="entry name" value="DNA/RNA_pol_sf"/>
</dbReference>